<dbReference type="AlphaFoldDB" id="A0A192A6J1"/>
<dbReference type="PANTHER" id="PTHR43130:SF3">
    <property type="entry name" value="HTH-TYPE TRANSCRIPTIONAL REGULATOR RV1931C"/>
    <property type="match status" value="1"/>
</dbReference>
<dbReference type="EMBL" id="CP016023">
    <property type="protein sequence ID" value="ANJ75871.1"/>
    <property type="molecule type" value="Genomic_DNA"/>
</dbReference>
<dbReference type="STRING" id="190721.ACS15_5598"/>
<name>A0A192A6J1_9RALS</name>
<evidence type="ECO:0000259" key="1">
    <source>
        <dbReference type="Pfam" id="PF01965"/>
    </source>
</evidence>
<dbReference type="InterPro" id="IPR029062">
    <property type="entry name" value="Class_I_gatase-like"/>
</dbReference>
<dbReference type="InterPro" id="IPR052158">
    <property type="entry name" value="INH-QAR"/>
</dbReference>
<gene>
    <name evidence="2" type="ORF">A9Y76_25765</name>
</gene>
<proteinExistence type="predicted"/>
<dbReference type="SUPFAM" id="SSF52317">
    <property type="entry name" value="Class I glutamine amidotransferase-like"/>
    <property type="match status" value="1"/>
</dbReference>
<organism evidence="2 3">
    <name type="scientific">Ralstonia insidiosa</name>
    <dbReference type="NCBI Taxonomy" id="190721"/>
    <lineage>
        <taxon>Bacteria</taxon>
        <taxon>Pseudomonadati</taxon>
        <taxon>Pseudomonadota</taxon>
        <taxon>Betaproteobacteria</taxon>
        <taxon>Burkholderiales</taxon>
        <taxon>Burkholderiaceae</taxon>
        <taxon>Ralstonia</taxon>
    </lineage>
</organism>
<dbReference type="Proteomes" id="UP000078572">
    <property type="component" value="Chromosome 2"/>
</dbReference>
<evidence type="ECO:0000313" key="3">
    <source>
        <dbReference type="Proteomes" id="UP000078572"/>
    </source>
</evidence>
<dbReference type="Pfam" id="PF01965">
    <property type="entry name" value="DJ-1_PfpI"/>
    <property type="match status" value="1"/>
</dbReference>
<protein>
    <submittedName>
        <fullName evidence="2">Transcriptional regulator</fullName>
    </submittedName>
</protein>
<evidence type="ECO:0000313" key="2">
    <source>
        <dbReference type="EMBL" id="ANJ75871.1"/>
    </source>
</evidence>
<dbReference type="PANTHER" id="PTHR43130">
    <property type="entry name" value="ARAC-FAMILY TRANSCRIPTIONAL REGULATOR"/>
    <property type="match status" value="1"/>
</dbReference>
<reference evidence="3" key="1">
    <citation type="submission" date="2016-06" db="EMBL/GenBank/DDBJ databases">
        <authorList>
            <person name="Xu Y."/>
            <person name="Nagy A."/>
            <person name="Yan X."/>
            <person name="Kim S.W."/>
            <person name="Haley B."/>
            <person name="Liu N.T."/>
            <person name="Nou X."/>
        </authorList>
    </citation>
    <scope>NUCLEOTIDE SEQUENCE [LARGE SCALE GENOMIC DNA]</scope>
    <source>
        <strain evidence="3">ATCC 49129</strain>
    </source>
</reference>
<accession>A0A192A6J1</accession>
<feature type="domain" description="DJ-1/PfpI" evidence="1">
    <location>
        <begin position="80"/>
        <end position="236"/>
    </location>
</feature>
<keyword evidence="3" id="KW-1185">Reference proteome</keyword>
<sequence length="398" mass="41898">MPACPGGALTVRRALLVGWSVCVMAVGLAGCFALQVHQDPGGVPAAVQHADASAAQPEIPANHAHPLRARPLVAVVGHNANTELTDFVVPYGVLKRADVADVIALGTQPGPMQMFPAFRLEPDATIDAFDARFPDGADYVVVPAVHEDDDPRLLAWVRQQWAKGATVIGVCDGAWVLARAGLLAGRHATSHWYARDALAKQFPQTQWVSGRRYVADGRVVTTTGVTASVPVTLALIQTIGGAERAHAVADAIGAPDWSAEHASAGFRLSPRHLYTAASNMLSLWRRETLGAALQPGGDDVALALVADAHARTYFTRVLATADTSGGVRMGSGLVFLPDRVGAAANALPPLSSTPQLPRAVVALDRALEDIAQRHGGDTAAFVALQMEYPMPRGMRSAR</sequence>
<dbReference type="InterPro" id="IPR002818">
    <property type="entry name" value="DJ-1/PfpI"/>
</dbReference>
<dbReference type="Gene3D" id="3.40.50.880">
    <property type="match status" value="1"/>
</dbReference>